<keyword evidence="9 16" id="KW-0418">Kinase</keyword>
<dbReference type="PROSITE" id="PS50109">
    <property type="entry name" value="HIS_KIN"/>
    <property type="match status" value="1"/>
</dbReference>
<keyword evidence="8" id="KW-0547">Nucleotide-binding</keyword>
<dbReference type="InterPro" id="IPR003594">
    <property type="entry name" value="HATPase_dom"/>
</dbReference>
<dbReference type="InterPro" id="IPR004358">
    <property type="entry name" value="Sig_transdc_His_kin-like_C"/>
</dbReference>
<evidence type="ECO:0000256" key="1">
    <source>
        <dbReference type="ARBA" id="ARBA00000085"/>
    </source>
</evidence>
<proteinExistence type="predicted"/>
<dbReference type="KEGG" id="fpn:ABE65_020975"/>
<dbReference type="SUPFAM" id="SSF55874">
    <property type="entry name" value="ATPase domain of HSP90 chaperone/DNA topoisomerase II/histidine kinase"/>
    <property type="match status" value="1"/>
</dbReference>
<dbReference type="STRING" id="1221500.ABE65_020975"/>
<comment type="subcellular location">
    <subcellularLocation>
        <location evidence="2">Cell membrane</location>
        <topology evidence="2">Multi-pass membrane protein</topology>
    </subcellularLocation>
</comment>
<accession>A0A160IRL5</accession>
<evidence type="ECO:0000256" key="12">
    <source>
        <dbReference type="ARBA" id="ARBA00023012"/>
    </source>
</evidence>
<dbReference type="RefSeq" id="WP_066399413.1">
    <property type="nucleotide sequence ID" value="NZ_CP015378.1"/>
</dbReference>
<evidence type="ECO:0000256" key="2">
    <source>
        <dbReference type="ARBA" id="ARBA00004651"/>
    </source>
</evidence>
<keyword evidence="13 14" id="KW-0472">Membrane</keyword>
<organism evidence="16 17">
    <name type="scientific">Fictibacillus phosphorivorans</name>
    <dbReference type="NCBI Taxonomy" id="1221500"/>
    <lineage>
        <taxon>Bacteria</taxon>
        <taxon>Bacillati</taxon>
        <taxon>Bacillota</taxon>
        <taxon>Bacilli</taxon>
        <taxon>Bacillales</taxon>
        <taxon>Fictibacillaceae</taxon>
        <taxon>Fictibacillus</taxon>
    </lineage>
</organism>
<evidence type="ECO:0000256" key="11">
    <source>
        <dbReference type="ARBA" id="ARBA00022989"/>
    </source>
</evidence>
<evidence type="ECO:0000256" key="9">
    <source>
        <dbReference type="ARBA" id="ARBA00022777"/>
    </source>
</evidence>
<dbReference type="InterPro" id="IPR050351">
    <property type="entry name" value="BphY/WalK/GraS-like"/>
</dbReference>
<dbReference type="PANTHER" id="PTHR45453:SF2">
    <property type="entry name" value="HISTIDINE KINASE"/>
    <property type="match status" value="1"/>
</dbReference>
<name>A0A160IRL5_9BACL</name>
<evidence type="ECO:0000256" key="8">
    <source>
        <dbReference type="ARBA" id="ARBA00022741"/>
    </source>
</evidence>
<dbReference type="Pfam" id="PF02518">
    <property type="entry name" value="HATPase_c"/>
    <property type="match status" value="1"/>
</dbReference>
<dbReference type="PRINTS" id="PR00344">
    <property type="entry name" value="BCTRLSENSOR"/>
</dbReference>
<dbReference type="AlphaFoldDB" id="A0A160IRL5"/>
<comment type="catalytic activity">
    <reaction evidence="1">
        <text>ATP + protein L-histidine = ADP + protein N-phospho-L-histidine.</text>
        <dbReference type="EC" id="2.7.13.3"/>
    </reaction>
</comment>
<evidence type="ECO:0000256" key="10">
    <source>
        <dbReference type="ARBA" id="ARBA00022840"/>
    </source>
</evidence>
<evidence type="ECO:0000256" key="5">
    <source>
        <dbReference type="ARBA" id="ARBA00022553"/>
    </source>
</evidence>
<sequence length="334" mass="39129">MIKRYLIERSSWIFLFLLQQLILLLIAYLDPSIPLSAVGYIVFISLIVFVLFLFYRYQKETDFFQQLEERENDFDLSNMSSPSTPFEKIVKNSITEQTKHLKQTASENRMLVEQEKDDLLAWIHEVKTPLTAMHLMIQRMDETPLKGDLTYEWLRIHLLLDQQLHQKRIPFIKNDLYMEVTELEMLLFSELKTLQSWCIQKGIGFDFDLQVTHVLSDAKWLAFIVRQILTNAVKYSHSSEIVINSYNMNDRNYLRIQDFGRGIDTKDMPRIFDKGFTSTTDHQDQASTGMGLYLAKKAADSLHIQLSIDSKRNEGTTVTLAFPKRNEFDQTMGM</sequence>
<keyword evidence="17" id="KW-1185">Reference proteome</keyword>
<dbReference type="GO" id="GO:0016036">
    <property type="term" value="P:cellular response to phosphate starvation"/>
    <property type="evidence" value="ECO:0007669"/>
    <property type="project" value="TreeGrafter"/>
</dbReference>
<dbReference type="GO" id="GO:0004721">
    <property type="term" value="F:phosphoprotein phosphatase activity"/>
    <property type="evidence" value="ECO:0007669"/>
    <property type="project" value="TreeGrafter"/>
</dbReference>
<gene>
    <name evidence="16" type="ORF">ABE65_020975</name>
</gene>
<dbReference type="GO" id="GO:0005886">
    <property type="term" value="C:plasma membrane"/>
    <property type="evidence" value="ECO:0007669"/>
    <property type="project" value="UniProtKB-SubCell"/>
</dbReference>
<dbReference type="Gene3D" id="3.30.565.10">
    <property type="entry name" value="Histidine kinase-like ATPase, C-terminal domain"/>
    <property type="match status" value="1"/>
</dbReference>
<feature type="transmembrane region" description="Helical" evidence="14">
    <location>
        <begin position="35"/>
        <end position="55"/>
    </location>
</feature>
<reference evidence="16 17" key="1">
    <citation type="submission" date="2016-04" db="EMBL/GenBank/DDBJ databases">
        <title>Complete genome sequence of Fictibacillus phosphorivorans G25-29, a strain toxic to nematodes.</title>
        <authorList>
            <person name="Zheng Z."/>
        </authorList>
    </citation>
    <scope>NUCLEOTIDE SEQUENCE [LARGE SCALE GENOMIC DNA]</scope>
    <source>
        <strain evidence="16 17">G25-29</strain>
    </source>
</reference>
<feature type="domain" description="Histidine kinase" evidence="15">
    <location>
        <begin position="121"/>
        <end position="326"/>
    </location>
</feature>
<feature type="transmembrane region" description="Helical" evidence="14">
    <location>
        <begin position="12"/>
        <end position="29"/>
    </location>
</feature>
<dbReference type="SMART" id="SM00387">
    <property type="entry name" value="HATPase_c"/>
    <property type="match status" value="1"/>
</dbReference>
<keyword evidence="12" id="KW-0902">Two-component regulatory system</keyword>
<keyword evidence="10" id="KW-0067">ATP-binding</keyword>
<evidence type="ECO:0000313" key="16">
    <source>
        <dbReference type="EMBL" id="ANC79143.1"/>
    </source>
</evidence>
<dbReference type="EMBL" id="CP015378">
    <property type="protein sequence ID" value="ANC79143.1"/>
    <property type="molecule type" value="Genomic_DNA"/>
</dbReference>
<evidence type="ECO:0000256" key="6">
    <source>
        <dbReference type="ARBA" id="ARBA00022679"/>
    </source>
</evidence>
<dbReference type="Proteomes" id="UP000076623">
    <property type="component" value="Chromosome"/>
</dbReference>
<keyword evidence="6" id="KW-0808">Transferase</keyword>
<dbReference type="GO" id="GO:0000155">
    <property type="term" value="F:phosphorelay sensor kinase activity"/>
    <property type="evidence" value="ECO:0007669"/>
    <property type="project" value="InterPro"/>
</dbReference>
<dbReference type="CDD" id="cd00082">
    <property type="entry name" value="HisKA"/>
    <property type="match status" value="1"/>
</dbReference>
<dbReference type="InterPro" id="IPR003661">
    <property type="entry name" value="HisK_dim/P_dom"/>
</dbReference>
<dbReference type="InterPro" id="IPR005467">
    <property type="entry name" value="His_kinase_dom"/>
</dbReference>
<dbReference type="GO" id="GO:0005524">
    <property type="term" value="F:ATP binding"/>
    <property type="evidence" value="ECO:0007669"/>
    <property type="project" value="UniProtKB-KW"/>
</dbReference>
<keyword evidence="5" id="KW-0597">Phosphoprotein</keyword>
<evidence type="ECO:0000256" key="7">
    <source>
        <dbReference type="ARBA" id="ARBA00022692"/>
    </source>
</evidence>
<evidence type="ECO:0000256" key="4">
    <source>
        <dbReference type="ARBA" id="ARBA00022475"/>
    </source>
</evidence>
<protein>
    <recommendedName>
        <fullName evidence="3">histidine kinase</fullName>
        <ecNumber evidence="3">2.7.13.3</ecNumber>
    </recommendedName>
</protein>
<dbReference type="InterPro" id="IPR036890">
    <property type="entry name" value="HATPase_C_sf"/>
</dbReference>
<keyword evidence="4" id="KW-1003">Cell membrane</keyword>
<keyword evidence="11 14" id="KW-1133">Transmembrane helix</keyword>
<evidence type="ECO:0000256" key="3">
    <source>
        <dbReference type="ARBA" id="ARBA00012438"/>
    </source>
</evidence>
<evidence type="ECO:0000256" key="14">
    <source>
        <dbReference type="SAM" id="Phobius"/>
    </source>
</evidence>
<evidence type="ECO:0000313" key="17">
    <source>
        <dbReference type="Proteomes" id="UP000076623"/>
    </source>
</evidence>
<evidence type="ECO:0000256" key="13">
    <source>
        <dbReference type="ARBA" id="ARBA00023136"/>
    </source>
</evidence>
<keyword evidence="7 14" id="KW-0812">Transmembrane</keyword>
<dbReference type="PANTHER" id="PTHR45453">
    <property type="entry name" value="PHOSPHATE REGULON SENSOR PROTEIN PHOR"/>
    <property type="match status" value="1"/>
</dbReference>
<evidence type="ECO:0000259" key="15">
    <source>
        <dbReference type="PROSITE" id="PS50109"/>
    </source>
</evidence>
<dbReference type="EC" id="2.7.13.3" evidence="3"/>